<keyword evidence="1" id="KW-0805">Transcription regulation</keyword>
<accession>A0ABS6SR58</accession>
<organism evidence="5 6">
    <name type="scientific">Erythrobacter ani</name>
    <dbReference type="NCBI Taxonomy" id="2827235"/>
    <lineage>
        <taxon>Bacteria</taxon>
        <taxon>Pseudomonadati</taxon>
        <taxon>Pseudomonadota</taxon>
        <taxon>Alphaproteobacteria</taxon>
        <taxon>Sphingomonadales</taxon>
        <taxon>Erythrobacteraceae</taxon>
        <taxon>Erythrobacter/Porphyrobacter group</taxon>
        <taxon>Erythrobacter</taxon>
    </lineage>
</organism>
<dbReference type="Pfam" id="PF01638">
    <property type="entry name" value="HxlR"/>
    <property type="match status" value="1"/>
</dbReference>
<dbReference type="InterPro" id="IPR002577">
    <property type="entry name" value="HTH_HxlR"/>
</dbReference>
<evidence type="ECO:0000256" key="2">
    <source>
        <dbReference type="ARBA" id="ARBA00023125"/>
    </source>
</evidence>
<name>A0ABS6SR58_9SPHN</name>
<dbReference type="Proteomes" id="UP000699975">
    <property type="component" value="Unassembled WGS sequence"/>
</dbReference>
<evidence type="ECO:0000256" key="1">
    <source>
        <dbReference type="ARBA" id="ARBA00023015"/>
    </source>
</evidence>
<gene>
    <name evidence="5" type="ORF">KCG45_15235</name>
</gene>
<dbReference type="PANTHER" id="PTHR33204:SF18">
    <property type="entry name" value="TRANSCRIPTIONAL REGULATORY PROTEIN"/>
    <property type="match status" value="1"/>
</dbReference>
<evidence type="ECO:0000256" key="3">
    <source>
        <dbReference type="ARBA" id="ARBA00023163"/>
    </source>
</evidence>
<sequence length="61" mass="6857">MSTAGSLCPAIKAADMIGDRWVLLIMREFLLGATRFTNFQRAFPRISPTVLSNRLKQMEAN</sequence>
<comment type="caution">
    <text evidence="5">The sequence shown here is derived from an EMBL/GenBank/DDBJ whole genome shotgun (WGS) entry which is preliminary data.</text>
</comment>
<keyword evidence="2" id="KW-0238">DNA-binding</keyword>
<keyword evidence="6" id="KW-1185">Reference proteome</keyword>
<reference evidence="5 6" key="1">
    <citation type="submission" date="2021-04" db="EMBL/GenBank/DDBJ databases">
        <authorList>
            <person name="Pira H."/>
            <person name="Risdian C."/>
            <person name="Wink J."/>
        </authorList>
    </citation>
    <scope>NUCLEOTIDE SEQUENCE [LARGE SCALE GENOMIC DNA]</scope>
    <source>
        <strain evidence="5 6">WH131</strain>
    </source>
</reference>
<evidence type="ECO:0000259" key="4">
    <source>
        <dbReference type="PROSITE" id="PS51118"/>
    </source>
</evidence>
<evidence type="ECO:0000313" key="6">
    <source>
        <dbReference type="Proteomes" id="UP000699975"/>
    </source>
</evidence>
<keyword evidence="3" id="KW-0804">Transcription</keyword>
<evidence type="ECO:0000313" key="5">
    <source>
        <dbReference type="EMBL" id="MBV7267539.1"/>
    </source>
</evidence>
<dbReference type="EMBL" id="JAGSPB010000003">
    <property type="protein sequence ID" value="MBV7267539.1"/>
    <property type="molecule type" value="Genomic_DNA"/>
</dbReference>
<feature type="domain" description="HTH hxlR-type" evidence="4">
    <location>
        <begin position="8"/>
        <end position="61"/>
    </location>
</feature>
<proteinExistence type="predicted"/>
<dbReference type="PROSITE" id="PS51118">
    <property type="entry name" value="HTH_HXLR"/>
    <property type="match status" value="1"/>
</dbReference>
<protein>
    <submittedName>
        <fullName evidence="5">Helix-turn-helix transcriptional regulator</fullName>
    </submittedName>
</protein>
<feature type="non-terminal residue" evidence="5">
    <location>
        <position position="61"/>
    </location>
</feature>
<dbReference type="PANTHER" id="PTHR33204">
    <property type="entry name" value="TRANSCRIPTIONAL REGULATOR, MARR FAMILY"/>
    <property type="match status" value="1"/>
</dbReference>